<feature type="domain" description="Regulator of ribonuclease activity B" evidence="1">
    <location>
        <begin position="10"/>
        <end position="107"/>
    </location>
</feature>
<dbReference type="InterPro" id="IPR036701">
    <property type="entry name" value="RraB-like_sf"/>
</dbReference>
<reference evidence="2 3" key="1">
    <citation type="submission" date="2013-07" db="EMBL/GenBank/DDBJ databases">
        <title>Comparative Genomic and Metabolomic Analysis of Twelve Strains of Pseudoalteromonas luteoviolacea.</title>
        <authorList>
            <person name="Vynne N.G."/>
            <person name="Mansson M."/>
            <person name="Gram L."/>
        </authorList>
    </citation>
    <scope>NUCLEOTIDE SEQUENCE [LARGE SCALE GENOMIC DNA]</scope>
    <source>
        <strain evidence="2 3">DSM 6061</strain>
    </source>
</reference>
<accession>A0A166YQW1</accession>
<dbReference type="EMBL" id="AUYB01000080">
    <property type="protein sequence ID" value="KZN43279.1"/>
    <property type="molecule type" value="Genomic_DNA"/>
</dbReference>
<organism evidence="2 3">
    <name type="scientific">Pseudoalteromonas luteoviolacea DSM 6061</name>
    <dbReference type="NCBI Taxonomy" id="1365250"/>
    <lineage>
        <taxon>Bacteria</taxon>
        <taxon>Pseudomonadati</taxon>
        <taxon>Pseudomonadota</taxon>
        <taxon>Gammaproteobacteria</taxon>
        <taxon>Alteromonadales</taxon>
        <taxon>Pseudoalteromonadaceae</taxon>
        <taxon>Pseudoalteromonas</taxon>
    </lineage>
</organism>
<dbReference type="PATRIC" id="fig|1365250.3.peg.830"/>
<protein>
    <recommendedName>
        <fullName evidence="1">Regulator of ribonuclease activity B domain-containing protein</fullName>
    </recommendedName>
</protein>
<evidence type="ECO:0000259" key="1">
    <source>
        <dbReference type="Pfam" id="PF06877"/>
    </source>
</evidence>
<comment type="caution">
    <text evidence="2">The sequence shown here is derived from an EMBL/GenBank/DDBJ whole genome shotgun (WGS) entry which is preliminary data.</text>
</comment>
<name>A0A166YQW1_9GAMM</name>
<keyword evidence="3" id="KW-1185">Reference proteome</keyword>
<dbReference type="RefSeq" id="WP_081216080.1">
    <property type="nucleotide sequence ID" value="NZ_AQHB01000019.1"/>
</dbReference>
<dbReference type="SUPFAM" id="SSF89946">
    <property type="entry name" value="Hypothetical protein VC0424"/>
    <property type="match status" value="1"/>
</dbReference>
<proteinExistence type="predicted"/>
<dbReference type="Pfam" id="PF06877">
    <property type="entry name" value="RraB"/>
    <property type="match status" value="1"/>
</dbReference>
<evidence type="ECO:0000313" key="2">
    <source>
        <dbReference type="EMBL" id="KZN43279.1"/>
    </source>
</evidence>
<dbReference type="Proteomes" id="UP000076643">
    <property type="component" value="Unassembled WGS sequence"/>
</dbReference>
<evidence type="ECO:0000313" key="3">
    <source>
        <dbReference type="Proteomes" id="UP000076643"/>
    </source>
</evidence>
<gene>
    <name evidence="2" type="ORF">N475_09250</name>
</gene>
<dbReference type="AlphaFoldDB" id="A0A166YQW1"/>
<sequence length="115" mass="13063">MTETITWPSDTDGDMLRTLGERDFDFDTVHNIEFYVEFAAWPLSEVQQTEISKILPEASYVEPNEEDELPGHVLFIVKNKVTHEFVTEEQKRLTSMVAEIGGFCNSWAVCSPCGS</sequence>
<dbReference type="InterPro" id="IPR009671">
    <property type="entry name" value="RraB_dom"/>
</dbReference>